<sequence length="342" mass="38796">MPPKKIKRESLGQISNVSLDEHASINSGEAGNHPFFEKSLQPVPVPSHTSSITWKSKAVKEKEEFERVKQRVRHFAPEQFRAKAKPGHAPSEIFPQNVGEWITHKKEMLAMAEAEKQKNCDLLKAQILAQEKIPKHQRKLKPVFGKDGKVFTNGLSPVLGLPTIWSAEYKGEPAPWPTVGEMQWNGDSRECVLARTKCGRFLPPPRVPAEPKSSVPFQDLPYKRQLPLDQTGPIFCNGPRPDEIHSNNAEMDNDPEFEAQGNFYLGSELMEELGEWKPPYVPEWQQEQHAMEEELAVQVAANYSEQVAAPAFGYTGYADMNTSGWYDGNFQDLAWENYPVWW</sequence>
<evidence type="ECO:0000313" key="3">
    <source>
        <dbReference type="Proteomes" id="UP001161757"/>
    </source>
</evidence>
<accession>A0AAN6F248</accession>
<name>A0AAN6F248_EXODE</name>
<dbReference type="EMBL" id="JAJGCB010000001">
    <property type="protein sequence ID" value="KAJ8995827.1"/>
    <property type="molecule type" value="Genomic_DNA"/>
</dbReference>
<dbReference type="AlphaFoldDB" id="A0AAN6F248"/>
<organism evidence="2 3">
    <name type="scientific">Exophiala dermatitidis</name>
    <name type="common">Black yeast-like fungus</name>
    <name type="synonym">Wangiella dermatitidis</name>
    <dbReference type="NCBI Taxonomy" id="5970"/>
    <lineage>
        <taxon>Eukaryota</taxon>
        <taxon>Fungi</taxon>
        <taxon>Dikarya</taxon>
        <taxon>Ascomycota</taxon>
        <taxon>Pezizomycotina</taxon>
        <taxon>Eurotiomycetes</taxon>
        <taxon>Chaetothyriomycetidae</taxon>
        <taxon>Chaetothyriales</taxon>
        <taxon>Herpotrichiellaceae</taxon>
        <taxon>Exophiala</taxon>
    </lineage>
</organism>
<evidence type="ECO:0000313" key="2">
    <source>
        <dbReference type="EMBL" id="KAJ8995827.1"/>
    </source>
</evidence>
<feature type="region of interest" description="Disordered" evidence="1">
    <location>
        <begin position="1"/>
        <end position="56"/>
    </location>
</feature>
<dbReference type="Proteomes" id="UP001161757">
    <property type="component" value="Unassembled WGS sequence"/>
</dbReference>
<proteinExistence type="predicted"/>
<gene>
    <name evidence="2" type="ORF">HRR80_000581</name>
</gene>
<feature type="compositionally biased region" description="Polar residues" evidence="1">
    <location>
        <begin position="12"/>
        <end position="29"/>
    </location>
</feature>
<reference evidence="2" key="1">
    <citation type="submission" date="2023-01" db="EMBL/GenBank/DDBJ databases">
        <title>Exophiala dermititidis isolated from Cystic Fibrosis Patient.</title>
        <authorList>
            <person name="Kurbessoian T."/>
            <person name="Crocker A."/>
            <person name="Murante D."/>
            <person name="Hogan D.A."/>
            <person name="Stajich J.E."/>
        </authorList>
    </citation>
    <scope>NUCLEOTIDE SEQUENCE</scope>
    <source>
        <strain evidence="2">Ex8</strain>
    </source>
</reference>
<comment type="caution">
    <text evidence="2">The sequence shown here is derived from an EMBL/GenBank/DDBJ whole genome shotgun (WGS) entry which is preliminary data.</text>
</comment>
<protein>
    <submittedName>
        <fullName evidence="2">Uncharacterized protein</fullName>
    </submittedName>
</protein>
<evidence type="ECO:0000256" key="1">
    <source>
        <dbReference type="SAM" id="MobiDB-lite"/>
    </source>
</evidence>